<dbReference type="Proteomes" id="UP001161497">
    <property type="component" value="Chromosome"/>
</dbReference>
<evidence type="ECO:0000256" key="5">
    <source>
        <dbReference type="SAM" id="Phobius"/>
    </source>
</evidence>
<sequence length="167" mass="18746">MFCKSFSILILLLESAVVGSFLFSLMWLGTLSLSLILLTIFSFAVLPQLLRGNKRINCGYFSVSKEKNLWMILARNFLLCCLEFLFFCFGFSIVHILGANISSCNHQSFPIIIKKRGFMIELLIASPILSWIAISCLALSVLALAGQISILHERIGPHKSLVFPKWT</sequence>
<name>A0ABN8XBB7_9BACT</name>
<dbReference type="InterPro" id="IPR009908">
    <property type="entry name" value="Methylamine_util_MauE"/>
</dbReference>
<keyword evidence="4 5" id="KW-0472">Membrane</keyword>
<dbReference type="Pfam" id="PF07291">
    <property type="entry name" value="MauE"/>
    <property type="match status" value="1"/>
</dbReference>
<protein>
    <recommendedName>
        <fullName evidence="6">Methylamine utilisation protein MauE domain-containing protein</fullName>
    </recommendedName>
</protein>
<keyword evidence="3 5" id="KW-1133">Transmembrane helix</keyword>
<dbReference type="EMBL" id="OX458932">
    <property type="protein sequence ID" value="CAI9084568.1"/>
    <property type="molecule type" value="Genomic_DNA"/>
</dbReference>
<proteinExistence type="predicted"/>
<evidence type="ECO:0000256" key="4">
    <source>
        <dbReference type="ARBA" id="ARBA00023136"/>
    </source>
</evidence>
<feature type="transmembrane region" description="Helical" evidence="5">
    <location>
        <begin position="118"/>
        <end position="145"/>
    </location>
</feature>
<feature type="transmembrane region" description="Helical" evidence="5">
    <location>
        <begin position="26"/>
        <end position="46"/>
    </location>
</feature>
<evidence type="ECO:0000256" key="2">
    <source>
        <dbReference type="ARBA" id="ARBA00022692"/>
    </source>
</evidence>
<evidence type="ECO:0000256" key="1">
    <source>
        <dbReference type="ARBA" id="ARBA00004141"/>
    </source>
</evidence>
<gene>
    <name evidence="7" type="ORF">MFUM_0163</name>
</gene>
<reference evidence="7" key="1">
    <citation type="submission" date="2023-03" db="EMBL/GenBank/DDBJ databases">
        <authorList>
            <person name="Cremers G."/>
            <person name="Picone N."/>
        </authorList>
    </citation>
    <scope>NUCLEOTIDE SEQUENCE</scope>
    <source>
        <strain evidence="7">Sample_alias</strain>
    </source>
</reference>
<evidence type="ECO:0000313" key="8">
    <source>
        <dbReference type="Proteomes" id="UP001161497"/>
    </source>
</evidence>
<organism evidence="7 8">
    <name type="scientific">Candidatus Methylacidiphilum fumarolicum</name>
    <dbReference type="NCBI Taxonomy" id="591154"/>
    <lineage>
        <taxon>Bacteria</taxon>
        <taxon>Pseudomonadati</taxon>
        <taxon>Verrucomicrobiota</taxon>
        <taxon>Methylacidiphilae</taxon>
        <taxon>Methylacidiphilales</taxon>
        <taxon>Methylacidiphilaceae</taxon>
        <taxon>Methylacidiphilum (ex Ratnadevi et al. 2023)</taxon>
    </lineage>
</organism>
<evidence type="ECO:0000313" key="7">
    <source>
        <dbReference type="EMBL" id="CAI9084568.1"/>
    </source>
</evidence>
<accession>A0ABN8XBB7</accession>
<evidence type="ECO:0000256" key="3">
    <source>
        <dbReference type="ARBA" id="ARBA00022989"/>
    </source>
</evidence>
<keyword evidence="2 5" id="KW-0812">Transmembrane</keyword>
<feature type="domain" description="Methylamine utilisation protein MauE" evidence="6">
    <location>
        <begin position="6"/>
        <end position="82"/>
    </location>
</feature>
<comment type="subcellular location">
    <subcellularLocation>
        <location evidence="1">Membrane</location>
        <topology evidence="1">Multi-pass membrane protein</topology>
    </subcellularLocation>
</comment>
<evidence type="ECO:0000259" key="6">
    <source>
        <dbReference type="Pfam" id="PF07291"/>
    </source>
</evidence>
<keyword evidence="8" id="KW-1185">Reference proteome</keyword>
<feature type="transmembrane region" description="Helical" evidence="5">
    <location>
        <begin position="77"/>
        <end position="98"/>
    </location>
</feature>